<keyword evidence="6" id="KW-1185">Reference proteome</keyword>
<dbReference type="OrthoDB" id="9799812at2"/>
<dbReference type="SUPFAM" id="SSF46785">
    <property type="entry name" value="Winged helix' DNA-binding domain"/>
    <property type="match status" value="2"/>
</dbReference>
<evidence type="ECO:0000256" key="1">
    <source>
        <dbReference type="ARBA" id="ARBA00023015"/>
    </source>
</evidence>
<evidence type="ECO:0000259" key="4">
    <source>
        <dbReference type="PROSITE" id="PS50949"/>
    </source>
</evidence>
<dbReference type="Pfam" id="PF07729">
    <property type="entry name" value="FCD"/>
    <property type="match status" value="1"/>
</dbReference>
<dbReference type="Gene3D" id="1.10.10.10">
    <property type="entry name" value="Winged helix-like DNA-binding domain superfamily/Winged helix DNA-binding domain"/>
    <property type="match status" value="2"/>
</dbReference>
<gene>
    <name evidence="5" type="ORF">FPY71_03255</name>
</gene>
<dbReference type="CDD" id="cd07377">
    <property type="entry name" value="WHTH_GntR"/>
    <property type="match status" value="1"/>
</dbReference>
<evidence type="ECO:0000256" key="2">
    <source>
        <dbReference type="ARBA" id="ARBA00023125"/>
    </source>
</evidence>
<accession>A0A5B0E0D5</accession>
<dbReference type="GO" id="GO:0003677">
    <property type="term" value="F:DNA binding"/>
    <property type="evidence" value="ECO:0007669"/>
    <property type="project" value="UniProtKB-KW"/>
</dbReference>
<evidence type="ECO:0000256" key="3">
    <source>
        <dbReference type="ARBA" id="ARBA00023163"/>
    </source>
</evidence>
<dbReference type="SUPFAM" id="SSF48008">
    <property type="entry name" value="GntR ligand-binding domain-like"/>
    <property type="match status" value="1"/>
</dbReference>
<dbReference type="PROSITE" id="PS50949">
    <property type="entry name" value="HTH_GNTR"/>
    <property type="match status" value="1"/>
</dbReference>
<dbReference type="SMART" id="SM00345">
    <property type="entry name" value="HTH_GNTR"/>
    <property type="match status" value="1"/>
</dbReference>
<dbReference type="InterPro" id="IPR011711">
    <property type="entry name" value="GntR_C"/>
</dbReference>
<dbReference type="GO" id="GO:0003700">
    <property type="term" value="F:DNA-binding transcription factor activity"/>
    <property type="evidence" value="ECO:0007669"/>
    <property type="project" value="InterPro"/>
</dbReference>
<dbReference type="Pfam" id="PF00392">
    <property type="entry name" value="GntR"/>
    <property type="match status" value="1"/>
</dbReference>
<comment type="caution">
    <text evidence="5">The sequence shown here is derived from an EMBL/GenBank/DDBJ whole genome shotgun (WGS) entry which is preliminary data.</text>
</comment>
<organism evidence="5 6">
    <name type="scientific">Aureimonas fodinaquatilis</name>
    <dbReference type="NCBI Taxonomy" id="2565783"/>
    <lineage>
        <taxon>Bacteria</taxon>
        <taxon>Pseudomonadati</taxon>
        <taxon>Pseudomonadota</taxon>
        <taxon>Alphaproteobacteria</taxon>
        <taxon>Hyphomicrobiales</taxon>
        <taxon>Aurantimonadaceae</taxon>
        <taxon>Aureimonas</taxon>
    </lineage>
</organism>
<evidence type="ECO:0000313" key="5">
    <source>
        <dbReference type="EMBL" id="KAA0972146.1"/>
    </source>
</evidence>
<keyword evidence="3" id="KW-0804">Transcription</keyword>
<sequence length="323" mass="36020">MDANQIASLSDQVRARLEELIRSGAIQPGERLVELQLARVFAVSRSPVRRALVELEAGGLITSQGRRGYLVNGEARSDSGGSAHVDDINLDQSRHWERIYASVEQDVLTQMLYQPIKINEVRLAEHFEVSRTVTRDVLARMHGLGLIAKSRSGAWIANQLTSDTIRDLYELRELLEPRALKLVAPRLEPRQIEQAKMRIREILRNEIVDGASFDRIERDLHIDIIGACPNKEIVTALKRTHVLFAPTRHLLDPVLGIPLSQIEDALKEHLEILEHLASGSAKAAADHLAAHLSGAIDRWLGRLDHAGPSCVTPMPVYLSAFKI</sequence>
<keyword evidence="2" id="KW-0238">DNA-binding</keyword>
<reference evidence="5 6" key="1">
    <citation type="submission" date="2019-08" db="EMBL/GenBank/DDBJ databases">
        <title>Aureimonas fodiniaquatilis sp. nov., isolated from a coal mine wastewater.</title>
        <authorList>
            <person name="Kim W."/>
        </authorList>
    </citation>
    <scope>NUCLEOTIDE SEQUENCE [LARGE SCALE GENOMIC DNA]</scope>
    <source>
        <strain evidence="5 6">CAU 1482</strain>
    </source>
</reference>
<proteinExistence type="predicted"/>
<dbReference type="InterPro" id="IPR008920">
    <property type="entry name" value="TF_FadR/GntR_C"/>
</dbReference>
<dbReference type="RefSeq" id="WP_149297586.1">
    <property type="nucleotide sequence ID" value="NZ_VTWH01000001.1"/>
</dbReference>
<dbReference type="AlphaFoldDB" id="A0A5B0E0D5"/>
<dbReference type="EMBL" id="VTWH01000001">
    <property type="protein sequence ID" value="KAA0972146.1"/>
    <property type="molecule type" value="Genomic_DNA"/>
</dbReference>
<dbReference type="InterPro" id="IPR036390">
    <property type="entry name" value="WH_DNA-bd_sf"/>
</dbReference>
<dbReference type="InterPro" id="IPR000524">
    <property type="entry name" value="Tscrpt_reg_HTH_GntR"/>
</dbReference>
<dbReference type="SMART" id="SM00895">
    <property type="entry name" value="FCD"/>
    <property type="match status" value="1"/>
</dbReference>
<dbReference type="Gene3D" id="1.20.120.530">
    <property type="entry name" value="GntR ligand-binding domain-like"/>
    <property type="match status" value="1"/>
</dbReference>
<protein>
    <submittedName>
        <fullName evidence="5">GntR family transcriptional regulator</fullName>
    </submittedName>
</protein>
<name>A0A5B0E0D5_9HYPH</name>
<keyword evidence="1" id="KW-0805">Transcription regulation</keyword>
<dbReference type="Proteomes" id="UP000324738">
    <property type="component" value="Unassembled WGS sequence"/>
</dbReference>
<evidence type="ECO:0000313" key="6">
    <source>
        <dbReference type="Proteomes" id="UP000324738"/>
    </source>
</evidence>
<dbReference type="PANTHER" id="PTHR43537">
    <property type="entry name" value="TRANSCRIPTIONAL REGULATOR, GNTR FAMILY"/>
    <property type="match status" value="1"/>
</dbReference>
<feature type="domain" description="HTH gntR-type" evidence="4">
    <location>
        <begin position="7"/>
        <end position="74"/>
    </location>
</feature>
<dbReference type="PANTHER" id="PTHR43537:SF24">
    <property type="entry name" value="GLUCONATE OPERON TRANSCRIPTIONAL REPRESSOR"/>
    <property type="match status" value="1"/>
</dbReference>
<dbReference type="InterPro" id="IPR036388">
    <property type="entry name" value="WH-like_DNA-bd_sf"/>
</dbReference>